<dbReference type="GeneID" id="69021097"/>
<sequence length="508" mass="55937">MEPRRQSPSHSRGTLVTLSQHLDTPTEHNGMEAEQISIDWSSAEERKVKLKLDIVLITTLMLGFFALQLDKTNISSAITTDFIDDIGITNNIVNSGNQLSLVAIVIFEIPSNMILSRIGAPLWLTIECLAWGLVATFQAFITNKASFFATRFLLGTFEAGYLAGSLVVIGMFYTKTEVAMRMTVLYTANYLAAGTSTLIAAGVFQMDRLGGFHDWQWLFVIDGGFTIIVALLFMFILPKSPRWTRPVVGIAAFDIFTQRERDIMTRRIALEDRSRSAELSPITPRDALRALCTNYYIWLHSLVALISLIPKGGLLLYAPTIIKNLGFDKTTANLLASVSNYALILLSVFAARISDWLQLRGPVCGACTIYALVFAGAQYSMVLSTDKWGKYAVFVMFMAGNATFQGVNSAWLASNVKSPKDLAVGQALIVMAANLGGLAGQQLFRDDDAPRYTHGFLGIIGLYSGTMVSIMGLTILYWFKNRKAGDCDCRGNVALGGEKDVKSRRFQI</sequence>
<reference evidence="8" key="1">
    <citation type="journal article" date="2020" name="Phytopathology">
        <title>Genome sequence and comparative analysis of Colletotrichum gloeosporioides isolated from Liriodendron leaves.</title>
        <authorList>
            <person name="Fu F.F."/>
            <person name="Hao Z."/>
            <person name="Wang P."/>
            <person name="Lu Y."/>
            <person name="Xue L.J."/>
            <person name="Wei G."/>
            <person name="Tian Y."/>
            <person name="Baishi H."/>
            <person name="Xu H."/>
            <person name="Shi J."/>
            <person name="Cheng T."/>
            <person name="Wang G."/>
            <person name="Yi Y."/>
            <person name="Chen J."/>
        </authorList>
    </citation>
    <scope>NUCLEOTIDE SEQUENCE</scope>
    <source>
        <strain evidence="8">Lc1</strain>
    </source>
</reference>
<dbReference type="EMBL" id="WVTB01000060">
    <property type="protein sequence ID" value="KAF3802747.1"/>
    <property type="molecule type" value="Genomic_DNA"/>
</dbReference>
<evidence type="ECO:0000256" key="1">
    <source>
        <dbReference type="ARBA" id="ARBA00004141"/>
    </source>
</evidence>
<feature type="transmembrane region" description="Helical" evidence="6">
    <location>
        <begin position="122"/>
        <end position="141"/>
    </location>
</feature>
<feature type="transmembrane region" description="Helical" evidence="6">
    <location>
        <begin position="295"/>
        <end position="318"/>
    </location>
</feature>
<dbReference type="AlphaFoldDB" id="A0A8H4CFD6"/>
<evidence type="ECO:0000256" key="6">
    <source>
        <dbReference type="SAM" id="Phobius"/>
    </source>
</evidence>
<evidence type="ECO:0000256" key="4">
    <source>
        <dbReference type="ARBA" id="ARBA00022989"/>
    </source>
</evidence>
<evidence type="ECO:0000256" key="2">
    <source>
        <dbReference type="ARBA" id="ARBA00022448"/>
    </source>
</evidence>
<dbReference type="InterPro" id="IPR011701">
    <property type="entry name" value="MFS"/>
</dbReference>
<dbReference type="InterPro" id="IPR020846">
    <property type="entry name" value="MFS_dom"/>
</dbReference>
<comment type="caution">
    <text evidence="8">The sequence shown here is derived from an EMBL/GenBank/DDBJ whole genome shotgun (WGS) entry which is preliminary data.</text>
</comment>
<dbReference type="RefSeq" id="XP_045261906.1">
    <property type="nucleotide sequence ID" value="XM_045413827.1"/>
</dbReference>
<name>A0A8H4CFD6_COLGL</name>
<dbReference type="PROSITE" id="PS50850">
    <property type="entry name" value="MFS"/>
    <property type="match status" value="1"/>
</dbReference>
<keyword evidence="3 6" id="KW-0812">Transmembrane</keyword>
<dbReference type="GO" id="GO:0022857">
    <property type="term" value="F:transmembrane transporter activity"/>
    <property type="evidence" value="ECO:0007669"/>
    <property type="project" value="InterPro"/>
</dbReference>
<feature type="transmembrane region" description="Helical" evidence="6">
    <location>
        <begin position="216"/>
        <end position="237"/>
    </location>
</feature>
<feature type="transmembrane region" description="Helical" evidence="6">
    <location>
        <begin position="153"/>
        <end position="173"/>
    </location>
</feature>
<feature type="transmembrane region" description="Helical" evidence="6">
    <location>
        <begin position="388"/>
        <end position="411"/>
    </location>
</feature>
<proteinExistence type="predicted"/>
<protein>
    <submittedName>
        <fullName evidence="8">Putative tartrate transporter</fullName>
    </submittedName>
</protein>
<dbReference type="Pfam" id="PF07690">
    <property type="entry name" value="MFS_1"/>
    <property type="match status" value="1"/>
</dbReference>
<feature type="domain" description="Major facilitator superfamily (MFS) profile" evidence="7">
    <location>
        <begin position="56"/>
        <end position="483"/>
    </location>
</feature>
<keyword evidence="5 6" id="KW-0472">Membrane</keyword>
<comment type="subcellular location">
    <subcellularLocation>
        <location evidence="1">Membrane</location>
        <topology evidence="1">Multi-pass membrane protein</topology>
    </subcellularLocation>
</comment>
<accession>A0A8H4CFD6</accession>
<keyword evidence="9" id="KW-1185">Reference proteome</keyword>
<feature type="transmembrane region" description="Helical" evidence="6">
    <location>
        <begin position="363"/>
        <end position="382"/>
    </location>
</feature>
<evidence type="ECO:0000256" key="3">
    <source>
        <dbReference type="ARBA" id="ARBA00022692"/>
    </source>
</evidence>
<keyword evidence="2" id="KW-0813">Transport</keyword>
<dbReference type="InterPro" id="IPR036259">
    <property type="entry name" value="MFS_trans_sf"/>
</dbReference>
<dbReference type="Gene3D" id="1.20.1250.20">
    <property type="entry name" value="MFS general substrate transporter like domains"/>
    <property type="match status" value="2"/>
</dbReference>
<feature type="transmembrane region" description="Helical" evidence="6">
    <location>
        <begin position="185"/>
        <end position="204"/>
    </location>
</feature>
<feature type="transmembrane region" description="Helical" evidence="6">
    <location>
        <begin position="423"/>
        <end position="444"/>
    </location>
</feature>
<dbReference type="PANTHER" id="PTHR43791:SF32">
    <property type="entry name" value="MAJOR FACILITATOR SUPERFAMILY (MFS) PROFILE DOMAIN-CONTAINING PROTEIN"/>
    <property type="match status" value="1"/>
</dbReference>
<evidence type="ECO:0000313" key="8">
    <source>
        <dbReference type="EMBL" id="KAF3802747.1"/>
    </source>
</evidence>
<feature type="transmembrane region" description="Helical" evidence="6">
    <location>
        <begin position="456"/>
        <end position="479"/>
    </location>
</feature>
<dbReference type="PANTHER" id="PTHR43791">
    <property type="entry name" value="PERMEASE-RELATED"/>
    <property type="match status" value="1"/>
</dbReference>
<keyword evidence="4 6" id="KW-1133">Transmembrane helix</keyword>
<gene>
    <name evidence="8" type="ORF">GCG54_00013981</name>
</gene>
<dbReference type="Proteomes" id="UP000613401">
    <property type="component" value="Unassembled WGS sequence"/>
</dbReference>
<evidence type="ECO:0000256" key="5">
    <source>
        <dbReference type="ARBA" id="ARBA00023136"/>
    </source>
</evidence>
<dbReference type="GO" id="GO:0016020">
    <property type="term" value="C:membrane"/>
    <property type="evidence" value="ECO:0007669"/>
    <property type="project" value="UniProtKB-SubCell"/>
</dbReference>
<evidence type="ECO:0000313" key="9">
    <source>
        <dbReference type="Proteomes" id="UP000613401"/>
    </source>
</evidence>
<feature type="transmembrane region" description="Helical" evidence="6">
    <location>
        <begin position="330"/>
        <end position="351"/>
    </location>
</feature>
<organism evidence="8 9">
    <name type="scientific">Colletotrichum gloeosporioides</name>
    <name type="common">Anthracnose fungus</name>
    <name type="synonym">Glomerella cingulata</name>
    <dbReference type="NCBI Taxonomy" id="474922"/>
    <lineage>
        <taxon>Eukaryota</taxon>
        <taxon>Fungi</taxon>
        <taxon>Dikarya</taxon>
        <taxon>Ascomycota</taxon>
        <taxon>Pezizomycotina</taxon>
        <taxon>Sordariomycetes</taxon>
        <taxon>Hypocreomycetidae</taxon>
        <taxon>Glomerellales</taxon>
        <taxon>Glomerellaceae</taxon>
        <taxon>Colletotrichum</taxon>
        <taxon>Colletotrichum gloeosporioides species complex</taxon>
    </lineage>
</organism>
<evidence type="ECO:0000259" key="7">
    <source>
        <dbReference type="PROSITE" id="PS50850"/>
    </source>
</evidence>
<reference evidence="8" key="2">
    <citation type="submission" date="2020-03" db="EMBL/GenBank/DDBJ databases">
        <authorList>
            <person name="Fu F.-F."/>
            <person name="Chen J."/>
        </authorList>
    </citation>
    <scope>NUCLEOTIDE SEQUENCE</scope>
    <source>
        <strain evidence="8">Lc1</strain>
    </source>
</reference>
<dbReference type="SUPFAM" id="SSF103473">
    <property type="entry name" value="MFS general substrate transporter"/>
    <property type="match status" value="1"/>
</dbReference>